<dbReference type="Pfam" id="PF00106">
    <property type="entry name" value="adh_short"/>
    <property type="match status" value="1"/>
</dbReference>
<dbReference type="Gene3D" id="3.40.50.720">
    <property type="entry name" value="NAD(P)-binding Rossmann-like Domain"/>
    <property type="match status" value="1"/>
</dbReference>
<gene>
    <name evidence="2" type="ORF">ILUMI_11628</name>
</gene>
<dbReference type="PANTHER" id="PTHR43157">
    <property type="entry name" value="PHOSPHATIDYLINOSITOL-GLYCAN BIOSYNTHESIS CLASS F PROTEIN-RELATED"/>
    <property type="match status" value="1"/>
</dbReference>
<evidence type="ECO:0000313" key="2">
    <source>
        <dbReference type="EMBL" id="KAF2894549.1"/>
    </source>
</evidence>
<sequence>MYVVLGLTIFIPVIVYSVVKVYAKLTVGKCYCNVYLNGKTALITGGNAGLGYLTALALAGRGCRVIIADKDDCEETKKSIIVQTGNSNVVTKKFDLTSLESVRELAKDINKSERRLDFLINNAGIGGIGKVYTEDGLHMGMQINFFGHFLLTHLLIGLLKKSSPSKIVFVSSLLAFLHNLCLENLNYPADQAGSPWADLSIYANSRLCSIIAANELSKKLLGTDVTAYSVHPGFVYTDIFSKYAKNFSCGDILYKLFNLFVIKPFAKCPVEGIQTALHVVLCKHVINHTGKFFVDCKVHRPPTKAKDPHFAKKIWNACEKYVKLNSNEII</sequence>
<dbReference type="SUPFAM" id="SSF51735">
    <property type="entry name" value="NAD(P)-binding Rossmann-fold domains"/>
    <property type="match status" value="1"/>
</dbReference>
<evidence type="ECO:0000256" key="1">
    <source>
        <dbReference type="ARBA" id="ARBA00023002"/>
    </source>
</evidence>
<dbReference type="InterPro" id="IPR002347">
    <property type="entry name" value="SDR_fam"/>
</dbReference>
<dbReference type="GO" id="GO:0016491">
    <property type="term" value="F:oxidoreductase activity"/>
    <property type="evidence" value="ECO:0007669"/>
    <property type="project" value="UniProtKB-KW"/>
</dbReference>
<name>A0A8K0CVW4_IGNLU</name>
<evidence type="ECO:0000313" key="3">
    <source>
        <dbReference type="Proteomes" id="UP000801492"/>
    </source>
</evidence>
<accession>A0A8K0CVW4</accession>
<dbReference type="AlphaFoldDB" id="A0A8K0CVW4"/>
<reference evidence="2" key="1">
    <citation type="submission" date="2019-08" db="EMBL/GenBank/DDBJ databases">
        <title>The genome of the North American firefly Photinus pyralis.</title>
        <authorList>
            <consortium name="Photinus pyralis genome working group"/>
            <person name="Fallon T.R."/>
            <person name="Sander Lower S.E."/>
            <person name="Weng J.-K."/>
        </authorList>
    </citation>
    <scope>NUCLEOTIDE SEQUENCE</scope>
    <source>
        <strain evidence="2">TRF0915ILg1</strain>
        <tissue evidence="2">Whole body</tissue>
    </source>
</reference>
<dbReference type="PRINTS" id="PR00081">
    <property type="entry name" value="GDHRDH"/>
</dbReference>
<dbReference type="Proteomes" id="UP000801492">
    <property type="component" value="Unassembled WGS sequence"/>
</dbReference>
<keyword evidence="3" id="KW-1185">Reference proteome</keyword>
<dbReference type="OrthoDB" id="191139at2759"/>
<dbReference type="InterPro" id="IPR036291">
    <property type="entry name" value="NAD(P)-bd_dom_sf"/>
</dbReference>
<dbReference type="EMBL" id="VTPC01006912">
    <property type="protein sequence ID" value="KAF2894549.1"/>
    <property type="molecule type" value="Genomic_DNA"/>
</dbReference>
<proteinExistence type="predicted"/>
<dbReference type="PANTHER" id="PTHR43157:SF31">
    <property type="entry name" value="PHOSPHATIDYLINOSITOL-GLYCAN BIOSYNTHESIS CLASS F PROTEIN"/>
    <property type="match status" value="1"/>
</dbReference>
<comment type="caution">
    <text evidence="2">The sequence shown here is derived from an EMBL/GenBank/DDBJ whole genome shotgun (WGS) entry which is preliminary data.</text>
</comment>
<protein>
    <submittedName>
        <fullName evidence="2">Uncharacterized protein</fullName>
    </submittedName>
</protein>
<keyword evidence="1" id="KW-0560">Oxidoreductase</keyword>
<organism evidence="2 3">
    <name type="scientific">Ignelater luminosus</name>
    <name type="common">Cucubano</name>
    <name type="synonym">Pyrophorus luminosus</name>
    <dbReference type="NCBI Taxonomy" id="2038154"/>
    <lineage>
        <taxon>Eukaryota</taxon>
        <taxon>Metazoa</taxon>
        <taxon>Ecdysozoa</taxon>
        <taxon>Arthropoda</taxon>
        <taxon>Hexapoda</taxon>
        <taxon>Insecta</taxon>
        <taxon>Pterygota</taxon>
        <taxon>Neoptera</taxon>
        <taxon>Endopterygota</taxon>
        <taxon>Coleoptera</taxon>
        <taxon>Polyphaga</taxon>
        <taxon>Elateriformia</taxon>
        <taxon>Elateroidea</taxon>
        <taxon>Elateridae</taxon>
        <taxon>Agrypninae</taxon>
        <taxon>Pyrophorini</taxon>
        <taxon>Ignelater</taxon>
    </lineage>
</organism>